<evidence type="ECO:0000313" key="3">
    <source>
        <dbReference type="Proteomes" id="UP001194468"/>
    </source>
</evidence>
<evidence type="ECO:0000313" key="2">
    <source>
        <dbReference type="EMBL" id="KAF8438501.1"/>
    </source>
</evidence>
<feature type="compositionally biased region" description="Acidic residues" evidence="1">
    <location>
        <begin position="332"/>
        <end position="359"/>
    </location>
</feature>
<feature type="region of interest" description="Disordered" evidence="1">
    <location>
        <begin position="325"/>
        <end position="359"/>
    </location>
</feature>
<name>A0AAD4GDY6_BOLED</name>
<dbReference type="Proteomes" id="UP001194468">
    <property type="component" value="Unassembled WGS sequence"/>
</dbReference>
<sequence>MDPLTMMGEIDNENEAHVHVHISPHPKTPWQSPPGVTITGLALAEHHFGPLLSPTAATPEQWTAYTEHRRRTNAQHKNVFNRRKRLISDAVAGIEGELDLDDGTLRKCVSVMWRDVEWDDDEVCDAEIGTRIYSLAAPKYIDVHIKYHCRPGAYDVEWDYSLGYKIHHQIDNPPTRYRNPSTKDYPSSWHTRGGWQSVCWGYYADNDDDIWVNYDYENGPDWRLIEEGEVELRPGGALDIYEALFGPIGTPPSDNPDAVLAYRRKLVAGVCLLFAAVGIDYRVGCTDEETDRRPEEFMLEGLSDPWVARGIRAACGFQLSDDAEAARLGAEEREEEAAGEDYDDEDEDEDEDEGSFSDE</sequence>
<proteinExistence type="predicted"/>
<reference evidence="2" key="2">
    <citation type="journal article" date="2020" name="Nat. Commun.">
        <title>Large-scale genome sequencing of mycorrhizal fungi provides insights into the early evolution of symbiotic traits.</title>
        <authorList>
            <person name="Miyauchi S."/>
            <person name="Kiss E."/>
            <person name="Kuo A."/>
            <person name="Drula E."/>
            <person name="Kohler A."/>
            <person name="Sanchez-Garcia M."/>
            <person name="Morin E."/>
            <person name="Andreopoulos B."/>
            <person name="Barry K.W."/>
            <person name="Bonito G."/>
            <person name="Buee M."/>
            <person name="Carver A."/>
            <person name="Chen C."/>
            <person name="Cichocki N."/>
            <person name="Clum A."/>
            <person name="Culley D."/>
            <person name="Crous P.W."/>
            <person name="Fauchery L."/>
            <person name="Girlanda M."/>
            <person name="Hayes R.D."/>
            <person name="Keri Z."/>
            <person name="LaButti K."/>
            <person name="Lipzen A."/>
            <person name="Lombard V."/>
            <person name="Magnuson J."/>
            <person name="Maillard F."/>
            <person name="Murat C."/>
            <person name="Nolan M."/>
            <person name="Ohm R.A."/>
            <person name="Pangilinan J."/>
            <person name="Pereira M.F."/>
            <person name="Perotto S."/>
            <person name="Peter M."/>
            <person name="Pfister S."/>
            <person name="Riley R."/>
            <person name="Sitrit Y."/>
            <person name="Stielow J.B."/>
            <person name="Szollosi G."/>
            <person name="Zifcakova L."/>
            <person name="Stursova M."/>
            <person name="Spatafora J.W."/>
            <person name="Tedersoo L."/>
            <person name="Vaario L.M."/>
            <person name="Yamada A."/>
            <person name="Yan M."/>
            <person name="Wang P."/>
            <person name="Xu J."/>
            <person name="Bruns T."/>
            <person name="Baldrian P."/>
            <person name="Vilgalys R."/>
            <person name="Dunand C."/>
            <person name="Henrissat B."/>
            <person name="Grigoriev I.V."/>
            <person name="Hibbett D."/>
            <person name="Nagy L.G."/>
            <person name="Martin F.M."/>
        </authorList>
    </citation>
    <scope>NUCLEOTIDE SEQUENCE</scope>
    <source>
        <strain evidence="2">BED1</strain>
    </source>
</reference>
<evidence type="ECO:0000256" key="1">
    <source>
        <dbReference type="SAM" id="MobiDB-lite"/>
    </source>
</evidence>
<dbReference type="AlphaFoldDB" id="A0AAD4GDY6"/>
<organism evidence="2 3">
    <name type="scientific">Boletus edulis BED1</name>
    <dbReference type="NCBI Taxonomy" id="1328754"/>
    <lineage>
        <taxon>Eukaryota</taxon>
        <taxon>Fungi</taxon>
        <taxon>Dikarya</taxon>
        <taxon>Basidiomycota</taxon>
        <taxon>Agaricomycotina</taxon>
        <taxon>Agaricomycetes</taxon>
        <taxon>Agaricomycetidae</taxon>
        <taxon>Boletales</taxon>
        <taxon>Boletineae</taxon>
        <taxon>Boletaceae</taxon>
        <taxon>Boletoideae</taxon>
        <taxon>Boletus</taxon>
    </lineage>
</organism>
<reference evidence="2" key="1">
    <citation type="submission" date="2019-10" db="EMBL/GenBank/DDBJ databases">
        <authorList>
            <consortium name="DOE Joint Genome Institute"/>
            <person name="Kuo A."/>
            <person name="Miyauchi S."/>
            <person name="Kiss E."/>
            <person name="Drula E."/>
            <person name="Kohler A."/>
            <person name="Sanchez-Garcia M."/>
            <person name="Andreopoulos B."/>
            <person name="Barry K.W."/>
            <person name="Bonito G."/>
            <person name="Buee M."/>
            <person name="Carver A."/>
            <person name="Chen C."/>
            <person name="Cichocki N."/>
            <person name="Clum A."/>
            <person name="Culley D."/>
            <person name="Crous P.W."/>
            <person name="Fauchery L."/>
            <person name="Girlanda M."/>
            <person name="Hayes R."/>
            <person name="Keri Z."/>
            <person name="LaButti K."/>
            <person name="Lipzen A."/>
            <person name="Lombard V."/>
            <person name="Magnuson J."/>
            <person name="Maillard F."/>
            <person name="Morin E."/>
            <person name="Murat C."/>
            <person name="Nolan M."/>
            <person name="Ohm R."/>
            <person name="Pangilinan J."/>
            <person name="Pereira M."/>
            <person name="Perotto S."/>
            <person name="Peter M."/>
            <person name="Riley R."/>
            <person name="Sitrit Y."/>
            <person name="Stielow B."/>
            <person name="Szollosi G."/>
            <person name="Zifcakova L."/>
            <person name="Stursova M."/>
            <person name="Spatafora J.W."/>
            <person name="Tedersoo L."/>
            <person name="Vaario L.-M."/>
            <person name="Yamada A."/>
            <person name="Yan M."/>
            <person name="Wang P."/>
            <person name="Xu J."/>
            <person name="Bruns T."/>
            <person name="Baldrian P."/>
            <person name="Vilgalys R."/>
            <person name="Henrissat B."/>
            <person name="Grigoriev I.V."/>
            <person name="Hibbett D."/>
            <person name="Nagy L.G."/>
            <person name="Martin F.M."/>
        </authorList>
    </citation>
    <scope>NUCLEOTIDE SEQUENCE</scope>
    <source>
        <strain evidence="2">BED1</strain>
    </source>
</reference>
<dbReference type="EMBL" id="WHUW01000016">
    <property type="protein sequence ID" value="KAF8438501.1"/>
    <property type="molecule type" value="Genomic_DNA"/>
</dbReference>
<gene>
    <name evidence="2" type="ORF">L210DRAFT_3646758</name>
</gene>
<accession>A0AAD4GDY6</accession>
<keyword evidence="3" id="KW-1185">Reference proteome</keyword>
<protein>
    <submittedName>
        <fullName evidence="2">Uncharacterized protein</fullName>
    </submittedName>
</protein>
<comment type="caution">
    <text evidence="2">The sequence shown here is derived from an EMBL/GenBank/DDBJ whole genome shotgun (WGS) entry which is preliminary data.</text>
</comment>